<comment type="similarity">
    <text evidence="1 5">Belongs to the D-isomer specific 2-hydroxyacid dehydrogenase family.</text>
</comment>
<dbReference type="InterPro" id="IPR036291">
    <property type="entry name" value="NAD(P)-bd_dom_sf"/>
</dbReference>
<dbReference type="PROSITE" id="PS00065">
    <property type="entry name" value="D_2_HYDROXYACID_DH_1"/>
    <property type="match status" value="1"/>
</dbReference>
<dbReference type="GO" id="GO:0016616">
    <property type="term" value="F:oxidoreductase activity, acting on the CH-OH group of donors, NAD or NADP as acceptor"/>
    <property type="evidence" value="ECO:0007669"/>
    <property type="project" value="InterPro"/>
</dbReference>
<dbReference type="SUPFAM" id="SSF52283">
    <property type="entry name" value="Formate/glycerate dehydrogenase catalytic domain-like"/>
    <property type="match status" value="1"/>
</dbReference>
<keyword evidence="3 5" id="KW-0560">Oxidoreductase</keyword>
<dbReference type="GO" id="GO:0051287">
    <property type="term" value="F:NAD binding"/>
    <property type="evidence" value="ECO:0007669"/>
    <property type="project" value="InterPro"/>
</dbReference>
<dbReference type="AlphaFoldDB" id="A0A2T1HNK7"/>
<dbReference type="PANTHER" id="PTHR42789:SF1">
    <property type="entry name" value="D-ISOMER SPECIFIC 2-HYDROXYACID DEHYDROGENASE FAMILY PROTEIN (AFU_ORTHOLOGUE AFUA_6G10090)"/>
    <property type="match status" value="1"/>
</dbReference>
<organism evidence="8 9">
    <name type="scientific">Alsobacter soli</name>
    <dbReference type="NCBI Taxonomy" id="2109933"/>
    <lineage>
        <taxon>Bacteria</taxon>
        <taxon>Pseudomonadati</taxon>
        <taxon>Pseudomonadota</taxon>
        <taxon>Alphaproteobacteria</taxon>
        <taxon>Hyphomicrobiales</taxon>
        <taxon>Alsobacteraceae</taxon>
        <taxon>Alsobacter</taxon>
    </lineage>
</organism>
<dbReference type="Pfam" id="PF02826">
    <property type="entry name" value="2-Hacid_dh_C"/>
    <property type="match status" value="1"/>
</dbReference>
<dbReference type="InterPro" id="IPR029752">
    <property type="entry name" value="D-isomer_DH_CS1"/>
</dbReference>
<feature type="domain" description="D-isomer specific 2-hydroxyacid dehydrogenase catalytic" evidence="6">
    <location>
        <begin position="33"/>
        <end position="294"/>
    </location>
</feature>
<dbReference type="InterPro" id="IPR006140">
    <property type="entry name" value="D-isomer_DH_NAD-bd"/>
</dbReference>
<feature type="domain" description="D-isomer specific 2-hydroxyacid dehydrogenase NAD-binding" evidence="7">
    <location>
        <begin position="109"/>
        <end position="279"/>
    </location>
</feature>
<proteinExistence type="inferred from homology"/>
<evidence type="ECO:0000256" key="4">
    <source>
        <dbReference type="ARBA" id="ARBA00023027"/>
    </source>
</evidence>
<dbReference type="InterPro" id="IPR006139">
    <property type="entry name" value="D-isomer_2_OHA_DH_cat_dom"/>
</dbReference>
<gene>
    <name evidence="8" type="ORF">SLNSH_20310</name>
</gene>
<dbReference type="Gene3D" id="3.40.50.720">
    <property type="entry name" value="NAD(P)-binding Rossmann-like Domain"/>
    <property type="match status" value="2"/>
</dbReference>
<dbReference type="Proteomes" id="UP000239772">
    <property type="component" value="Unassembled WGS sequence"/>
</dbReference>
<dbReference type="OrthoDB" id="9793626at2"/>
<dbReference type="GO" id="GO:0008652">
    <property type="term" value="P:amino acid biosynthetic process"/>
    <property type="evidence" value="ECO:0007669"/>
    <property type="project" value="UniProtKB-KW"/>
</dbReference>
<evidence type="ECO:0000256" key="3">
    <source>
        <dbReference type="ARBA" id="ARBA00023002"/>
    </source>
</evidence>
<keyword evidence="2" id="KW-0028">Amino-acid biosynthesis</keyword>
<accession>A0A2T1HNK7</accession>
<dbReference type="PROSITE" id="PS00671">
    <property type="entry name" value="D_2_HYDROXYACID_DH_3"/>
    <property type="match status" value="1"/>
</dbReference>
<keyword evidence="4" id="KW-0520">NAD</keyword>
<comment type="caution">
    <text evidence="8">The sequence shown here is derived from an EMBL/GenBank/DDBJ whole genome shotgun (WGS) entry which is preliminary data.</text>
</comment>
<evidence type="ECO:0000259" key="6">
    <source>
        <dbReference type="Pfam" id="PF00389"/>
    </source>
</evidence>
<sequence length="308" mass="32475">MTTVRYIDCTALMDTLLGAHPEQRAAMDVFVGDPDPARLADLVRDASIVINGHTSMDAALLAAAPRLRSIIFLGSGPGSYIDLDAAERAGIAVHRIVNYGDRAIAEHSFALLLASARGVATMDREVRAGVWSPAEGMELGGKTLGVIGLGGIGREMVRIASGFGMKVLAWSRSGVDPELPCEAASLDALLARCDAVSLHLALTPETRGFLGGERLARMKPSALLVNTARGALVDEPALLDALHAGRIRHAALDVFDAEPLPAGHPFTSLPNVTLTSHAAYKTREATERLLAAALAILDDERRRLAGAL</sequence>
<dbReference type="PANTHER" id="PTHR42789">
    <property type="entry name" value="D-ISOMER SPECIFIC 2-HYDROXYACID DEHYDROGENASE FAMILY PROTEIN (AFU_ORTHOLOGUE AFUA_6G10090)"/>
    <property type="match status" value="1"/>
</dbReference>
<dbReference type="FunFam" id="3.40.50.720:FF:000203">
    <property type="entry name" value="D-3-phosphoglycerate dehydrogenase (SerA)"/>
    <property type="match status" value="1"/>
</dbReference>
<dbReference type="RefSeq" id="WP_106339379.1">
    <property type="nucleotide sequence ID" value="NZ_PVZS01000030.1"/>
</dbReference>
<reference evidence="9" key="1">
    <citation type="submission" date="2018-03" db="EMBL/GenBank/DDBJ databases">
        <authorList>
            <person name="Sun L."/>
            <person name="Liu H."/>
            <person name="Chen W."/>
            <person name="Huang K."/>
            <person name="Liu W."/>
            <person name="Gao X."/>
        </authorList>
    </citation>
    <scope>NUCLEOTIDE SEQUENCE [LARGE SCALE GENOMIC DNA]</scope>
    <source>
        <strain evidence="9">SH9</strain>
    </source>
</reference>
<name>A0A2T1HNK7_9HYPH</name>
<dbReference type="SUPFAM" id="SSF51735">
    <property type="entry name" value="NAD(P)-binding Rossmann-fold domains"/>
    <property type="match status" value="1"/>
</dbReference>
<evidence type="ECO:0000256" key="1">
    <source>
        <dbReference type="ARBA" id="ARBA00005854"/>
    </source>
</evidence>
<dbReference type="InterPro" id="IPR050857">
    <property type="entry name" value="D-2-hydroxyacid_DH"/>
</dbReference>
<keyword evidence="9" id="KW-1185">Reference proteome</keyword>
<protein>
    <submittedName>
        <fullName evidence="8">3-phosphoglycerate dehydrogenase</fullName>
    </submittedName>
</protein>
<evidence type="ECO:0000259" key="7">
    <source>
        <dbReference type="Pfam" id="PF02826"/>
    </source>
</evidence>
<evidence type="ECO:0000256" key="5">
    <source>
        <dbReference type="RuleBase" id="RU003719"/>
    </source>
</evidence>
<evidence type="ECO:0000313" key="9">
    <source>
        <dbReference type="Proteomes" id="UP000239772"/>
    </source>
</evidence>
<dbReference type="InterPro" id="IPR029753">
    <property type="entry name" value="D-isomer_DH_CS"/>
</dbReference>
<evidence type="ECO:0000256" key="2">
    <source>
        <dbReference type="ARBA" id="ARBA00022605"/>
    </source>
</evidence>
<evidence type="ECO:0000313" key="8">
    <source>
        <dbReference type="EMBL" id="PSC03181.1"/>
    </source>
</evidence>
<dbReference type="EMBL" id="PVZS01000030">
    <property type="protein sequence ID" value="PSC03181.1"/>
    <property type="molecule type" value="Genomic_DNA"/>
</dbReference>
<dbReference type="Pfam" id="PF00389">
    <property type="entry name" value="2-Hacid_dh"/>
    <property type="match status" value="1"/>
</dbReference>